<dbReference type="PANTHER" id="PTHR30024:SF48">
    <property type="entry name" value="ABC TRANSPORTER SUBSTRATE-BINDING PROTEIN"/>
    <property type="match status" value="1"/>
</dbReference>
<dbReference type="Gene3D" id="3.40.190.10">
    <property type="entry name" value="Periplasmic binding protein-like II"/>
    <property type="match status" value="2"/>
</dbReference>
<reference evidence="5" key="1">
    <citation type="journal article" date="2019" name="Int. J. Syst. Evol. Microbiol.">
        <title>The Global Catalogue of Microorganisms (GCM) 10K type strain sequencing project: providing services to taxonomists for standard genome sequencing and annotation.</title>
        <authorList>
            <consortium name="The Broad Institute Genomics Platform"/>
            <consortium name="The Broad Institute Genome Sequencing Center for Infectious Disease"/>
            <person name="Wu L."/>
            <person name="Ma J."/>
        </authorList>
    </citation>
    <scope>NUCLEOTIDE SEQUENCE [LARGE SCALE GENOMIC DNA]</scope>
    <source>
        <strain evidence="5">JCM 18531</strain>
    </source>
</reference>
<dbReference type="InterPro" id="IPR010067">
    <property type="entry name" value="ABC_SsuA_sub-bd"/>
</dbReference>
<dbReference type="NCBIfam" id="TIGR01728">
    <property type="entry name" value="SsuA_fam"/>
    <property type="match status" value="1"/>
</dbReference>
<proteinExistence type="inferred from homology"/>
<dbReference type="CDD" id="cd13558">
    <property type="entry name" value="PBP2_SsuA_like_2"/>
    <property type="match status" value="1"/>
</dbReference>
<dbReference type="RefSeq" id="WP_345522846.1">
    <property type="nucleotide sequence ID" value="NZ_BAABKM010000003.1"/>
</dbReference>
<feature type="signal peptide" evidence="2">
    <location>
        <begin position="1"/>
        <end position="22"/>
    </location>
</feature>
<comment type="similarity">
    <text evidence="1">Belongs to the bacterial solute-binding protein SsuA/TauA family.</text>
</comment>
<feature type="chain" id="PRO_5045397326" evidence="2">
    <location>
        <begin position="23"/>
        <end position="337"/>
    </location>
</feature>
<dbReference type="PANTHER" id="PTHR30024">
    <property type="entry name" value="ALIPHATIC SULFONATES-BINDING PROTEIN-RELATED"/>
    <property type="match status" value="1"/>
</dbReference>
<dbReference type="PROSITE" id="PS51257">
    <property type="entry name" value="PROKAR_LIPOPROTEIN"/>
    <property type="match status" value="1"/>
</dbReference>
<feature type="domain" description="Solute-binding protein family 3/N-terminal" evidence="3">
    <location>
        <begin position="47"/>
        <end position="277"/>
    </location>
</feature>
<comment type="caution">
    <text evidence="4">The sequence shown here is derived from an EMBL/GenBank/DDBJ whole genome shotgun (WGS) entry which is preliminary data.</text>
</comment>
<dbReference type="Proteomes" id="UP001499974">
    <property type="component" value="Unassembled WGS sequence"/>
</dbReference>
<gene>
    <name evidence="4" type="ORF">GCM10023349_35830</name>
</gene>
<organism evidence="4 5">
    <name type="scientific">Nocardioides conyzicola</name>
    <dbReference type="NCBI Taxonomy" id="1651781"/>
    <lineage>
        <taxon>Bacteria</taxon>
        <taxon>Bacillati</taxon>
        <taxon>Actinomycetota</taxon>
        <taxon>Actinomycetes</taxon>
        <taxon>Propionibacteriales</taxon>
        <taxon>Nocardioidaceae</taxon>
        <taxon>Nocardioides</taxon>
    </lineage>
</organism>
<protein>
    <submittedName>
        <fullName evidence="4">ABC transporter substrate-binding protein</fullName>
    </submittedName>
</protein>
<dbReference type="SMART" id="SM00062">
    <property type="entry name" value="PBPb"/>
    <property type="match status" value="1"/>
</dbReference>
<dbReference type="InterPro" id="IPR001638">
    <property type="entry name" value="Solute-binding_3/MltF_N"/>
</dbReference>
<keyword evidence="2" id="KW-0732">Signal</keyword>
<evidence type="ECO:0000313" key="5">
    <source>
        <dbReference type="Proteomes" id="UP001499974"/>
    </source>
</evidence>
<evidence type="ECO:0000313" key="4">
    <source>
        <dbReference type="EMBL" id="GAA4713550.1"/>
    </source>
</evidence>
<sequence length="337" mass="35327">MNRRRTKSAVLGAVLGAVLALGACGGDATGNEGAVDDNGKVDLSKVTLIVGDQKGGSKALLQAAGQLDDVDYKIEWKEFTSGPPLLEALNAGALHVGGVGNTPPLFAAAGKSEIKVVQAATYGGTGDAIVVPKDSSITDVSQLKGKTVGVAEGSSANYNLLAQLQAAGVKYSDITVKNLQPGDALAAFSAGHLDAWAIWEPFTSQAEQEAGAKVIADGRELANGYNFQVASDAGLDDKATKTALQDYLSRIARAQVWSQTHQEDWAKVWAEETGLSDKITLAAVKKRQVKPVPVDQAVIDSEQKMADSFAANELLPGKFDVSPYFIGDFNEYTTGEK</sequence>
<dbReference type="Pfam" id="PF13379">
    <property type="entry name" value="NMT1_2"/>
    <property type="match status" value="1"/>
</dbReference>
<evidence type="ECO:0000256" key="1">
    <source>
        <dbReference type="ARBA" id="ARBA00010742"/>
    </source>
</evidence>
<evidence type="ECO:0000259" key="3">
    <source>
        <dbReference type="SMART" id="SM00062"/>
    </source>
</evidence>
<name>A0ABP8XV27_9ACTN</name>
<dbReference type="SUPFAM" id="SSF53850">
    <property type="entry name" value="Periplasmic binding protein-like II"/>
    <property type="match status" value="1"/>
</dbReference>
<evidence type="ECO:0000256" key="2">
    <source>
        <dbReference type="SAM" id="SignalP"/>
    </source>
</evidence>
<accession>A0ABP8XV27</accession>
<keyword evidence="5" id="KW-1185">Reference proteome</keyword>
<dbReference type="EMBL" id="BAABKM010000003">
    <property type="protein sequence ID" value="GAA4713550.1"/>
    <property type="molecule type" value="Genomic_DNA"/>
</dbReference>